<dbReference type="Proteomes" id="UP000664369">
    <property type="component" value="Unassembled WGS sequence"/>
</dbReference>
<dbReference type="Pfam" id="PF12708">
    <property type="entry name" value="Pect-lyase_RHGA_epim"/>
    <property type="match status" value="1"/>
</dbReference>
<dbReference type="SMART" id="SM00710">
    <property type="entry name" value="PbH1"/>
    <property type="match status" value="8"/>
</dbReference>
<feature type="domain" description="Rhamnogalacturonase A/B/Epimerase-like pectate lyase" evidence="6">
    <location>
        <begin position="23"/>
        <end position="143"/>
    </location>
</feature>
<dbReference type="InterPro" id="IPR006626">
    <property type="entry name" value="PbH1"/>
</dbReference>
<evidence type="ECO:0000256" key="4">
    <source>
        <dbReference type="RuleBase" id="RU361169"/>
    </source>
</evidence>
<feature type="chain" id="PRO_5047172255" evidence="5">
    <location>
        <begin position="20"/>
        <end position="517"/>
    </location>
</feature>
<dbReference type="InterPro" id="IPR011050">
    <property type="entry name" value="Pectin_lyase_fold/virulence"/>
</dbReference>
<dbReference type="Pfam" id="PF00295">
    <property type="entry name" value="Glyco_hydro_28"/>
    <property type="match status" value="1"/>
</dbReference>
<evidence type="ECO:0000256" key="2">
    <source>
        <dbReference type="ARBA" id="ARBA00022801"/>
    </source>
</evidence>
<evidence type="ECO:0000256" key="3">
    <source>
        <dbReference type="ARBA" id="ARBA00023295"/>
    </source>
</evidence>
<keyword evidence="5" id="KW-0732">Signal</keyword>
<gene>
    <name evidence="7" type="ORF">J4E00_13845</name>
</gene>
<feature type="signal peptide" evidence="5">
    <location>
        <begin position="1"/>
        <end position="19"/>
    </location>
</feature>
<dbReference type="InterPro" id="IPR012334">
    <property type="entry name" value="Pectin_lyas_fold"/>
</dbReference>
<dbReference type="SUPFAM" id="SSF51126">
    <property type="entry name" value="Pectin lyase-like"/>
    <property type="match status" value="1"/>
</dbReference>
<evidence type="ECO:0000256" key="5">
    <source>
        <dbReference type="SAM" id="SignalP"/>
    </source>
</evidence>
<dbReference type="Gene3D" id="2.160.20.10">
    <property type="entry name" value="Single-stranded right-handed beta-helix, Pectin lyase-like"/>
    <property type="match status" value="1"/>
</dbReference>
<evidence type="ECO:0000256" key="1">
    <source>
        <dbReference type="ARBA" id="ARBA00008834"/>
    </source>
</evidence>
<accession>A0ABS3QFY7</accession>
<organism evidence="7 8">
    <name type="scientific">Hymenobacter negativus</name>
    <dbReference type="NCBI Taxonomy" id="2795026"/>
    <lineage>
        <taxon>Bacteria</taxon>
        <taxon>Pseudomonadati</taxon>
        <taxon>Bacteroidota</taxon>
        <taxon>Cytophagia</taxon>
        <taxon>Cytophagales</taxon>
        <taxon>Hymenobacteraceae</taxon>
        <taxon>Hymenobacter</taxon>
    </lineage>
</organism>
<keyword evidence="2 4" id="KW-0378">Hydrolase</keyword>
<dbReference type="EMBL" id="JAGETZ010000005">
    <property type="protein sequence ID" value="MBO2010141.1"/>
    <property type="molecule type" value="Genomic_DNA"/>
</dbReference>
<dbReference type="InterPro" id="IPR024535">
    <property type="entry name" value="RHGA/B-epi-like_pectate_lyase"/>
</dbReference>
<dbReference type="GO" id="GO:0016787">
    <property type="term" value="F:hydrolase activity"/>
    <property type="evidence" value="ECO:0007669"/>
    <property type="project" value="UniProtKB-KW"/>
</dbReference>
<evidence type="ECO:0000259" key="6">
    <source>
        <dbReference type="Pfam" id="PF12708"/>
    </source>
</evidence>
<keyword evidence="8" id="KW-1185">Reference proteome</keyword>
<protein>
    <submittedName>
        <fullName evidence="7">Glycoside hydrolase family 28 protein</fullName>
    </submittedName>
</protein>
<reference evidence="7 8" key="1">
    <citation type="submission" date="2021-03" db="EMBL/GenBank/DDBJ databases">
        <authorList>
            <person name="Kim M.K."/>
        </authorList>
    </citation>
    <scope>NUCLEOTIDE SEQUENCE [LARGE SCALE GENOMIC DNA]</scope>
    <source>
        <strain evidence="7 8">BT442</strain>
    </source>
</reference>
<keyword evidence="3 4" id="KW-0326">Glycosidase</keyword>
<dbReference type="InterPro" id="IPR000743">
    <property type="entry name" value="Glyco_hydro_28"/>
</dbReference>
<dbReference type="InterPro" id="IPR051801">
    <property type="entry name" value="GH28_Enzymes"/>
</dbReference>
<proteinExistence type="inferred from homology"/>
<dbReference type="RefSeq" id="WP_208175770.1">
    <property type="nucleotide sequence ID" value="NZ_JAGETZ010000005.1"/>
</dbReference>
<comment type="similarity">
    <text evidence="1 4">Belongs to the glycosyl hydrolase 28 family.</text>
</comment>
<comment type="caution">
    <text evidence="7">The sequence shown here is derived from an EMBL/GenBank/DDBJ whole genome shotgun (WGS) entry which is preliminary data.</text>
</comment>
<evidence type="ECO:0000313" key="8">
    <source>
        <dbReference type="Proteomes" id="UP000664369"/>
    </source>
</evidence>
<dbReference type="PROSITE" id="PS00502">
    <property type="entry name" value="POLYGALACTURONASE"/>
    <property type="match status" value="1"/>
</dbReference>
<dbReference type="PANTHER" id="PTHR31339">
    <property type="entry name" value="PECTIN LYASE-RELATED"/>
    <property type="match status" value="1"/>
</dbReference>
<name>A0ABS3QFY7_9BACT</name>
<sequence>MKQILLAFLLLLTISAARAQDYYNVLKYGAKNDSTKLSTAGIAKAIDAASKVGGGTIYFPAGRYLTGPIHLKSNITIEISAGAIIYFSNNFDDYLPMVPSRYEGTDVTNFSPLFYAYRAENITIRGRGIIDGQGKKWWDFAEGKSRVANESKWQVEFRKLNANITRPNEPGGVLDRAFLRPPFIQPMYCKNVLIEGITIRNSPFWTVNPEFCENVTVTGVTINNPKSPNTDGINPESCRYVHISNCHISVGDDCITIKSGKDEAGRKMNVPAENYTITNCTMLSGHGGVVIGSEMSGGVKKITISNCVFDGTDRGIRIKTARGRGAVVEDIRVDNIVMKNIREQAIVLDMQYSKSTPEPVSERTPRFRNIHFSNITAEGKQAGFLNGLTEMPIENITFSNCNFDTKTGFTVKEARDIAFHNVLINAATGPAVRTENVQQIWLDGIRSAKPVAATSLLELNNTVDAFVYNCFPAAGTETFLTLKGASTRSIGLQNNNLKYVKIPVSQDADVKERVVGP</sequence>
<evidence type="ECO:0000313" key="7">
    <source>
        <dbReference type="EMBL" id="MBO2010141.1"/>
    </source>
</evidence>
<dbReference type="PANTHER" id="PTHR31339:SF9">
    <property type="entry name" value="PLASMIN AND FIBRONECTIN-BINDING PROTEIN A"/>
    <property type="match status" value="1"/>
</dbReference>